<evidence type="ECO:0000256" key="4">
    <source>
        <dbReference type="ARBA" id="ARBA00022452"/>
    </source>
</evidence>
<name>A0A6V8MJ49_9BACT</name>
<dbReference type="InterPro" id="IPR003423">
    <property type="entry name" value="OMP_efflux"/>
</dbReference>
<accession>A0A6V8MJ49</accession>
<evidence type="ECO:0000313" key="9">
    <source>
        <dbReference type="Proteomes" id="UP000556026"/>
    </source>
</evidence>
<dbReference type="GO" id="GO:0015288">
    <property type="term" value="F:porin activity"/>
    <property type="evidence" value="ECO:0007669"/>
    <property type="project" value="TreeGrafter"/>
</dbReference>
<evidence type="ECO:0000256" key="3">
    <source>
        <dbReference type="ARBA" id="ARBA00022448"/>
    </source>
</evidence>
<organism evidence="8 9">
    <name type="scientific">Geomonas silvestris</name>
    <dbReference type="NCBI Taxonomy" id="2740184"/>
    <lineage>
        <taxon>Bacteria</taxon>
        <taxon>Pseudomonadati</taxon>
        <taxon>Thermodesulfobacteriota</taxon>
        <taxon>Desulfuromonadia</taxon>
        <taxon>Geobacterales</taxon>
        <taxon>Geobacteraceae</taxon>
        <taxon>Geomonas</taxon>
    </lineage>
</organism>
<reference evidence="9" key="1">
    <citation type="submission" date="2020-06" db="EMBL/GenBank/DDBJ databases">
        <title>Draft genomic sequence of Geomonas sp. Red330.</title>
        <authorList>
            <person name="Itoh H."/>
            <person name="Zhenxing X."/>
            <person name="Ushijima N."/>
            <person name="Masuda Y."/>
            <person name="Shiratori Y."/>
            <person name="Senoo K."/>
        </authorList>
    </citation>
    <scope>NUCLEOTIDE SEQUENCE [LARGE SCALE GENOMIC DNA]</scope>
    <source>
        <strain evidence="9">Red330</strain>
    </source>
</reference>
<keyword evidence="5" id="KW-0812">Transmembrane</keyword>
<dbReference type="Gene3D" id="1.20.1600.10">
    <property type="entry name" value="Outer membrane efflux proteins (OEP)"/>
    <property type="match status" value="1"/>
</dbReference>
<evidence type="ECO:0000256" key="2">
    <source>
        <dbReference type="ARBA" id="ARBA00007613"/>
    </source>
</evidence>
<sequence>MMTMTRIAAVTLAGSLMMGVGLVHAEPAPLRLTLNDAVRLSFERNLDLKVELYNPAQAQADIYRALGIYDPVLNASVNYSRSSTTETFFFTPINIDTFSATAGVTQQLPTGGTLGVSGSSGWISNSNSYYNNGFSVSASQPLLRNFGRETTELTIEVARFGKEGSLARYRTKLADTVAQVRNDYFKLYNLRELLQVKRTSLALAQKILEETRGRVKAGVLPAMEILNAEFSAASREKEVIDAERAVRDQVDVLRLILQLENAADILTAEPPMRELVTLAEPEALTRALSNRPELAAQRANLRIDELQRRVAKNRTLPDLSVTANFGFQGYDPRFGGAYERTLKADFPTWGIGLQFSYPIGNRAAENDYIKSKLVLEQAQTQLRSLESGVANEVRAALRLVDTSFRQIEVTSRGTAYAEERLRAFRTKNAVGLATTKDVFDVENDLVSAKATQIQALVDYNNALTTLWRVTGELLERQGIKVSAAQADELYQRAK</sequence>
<comment type="caution">
    <text evidence="8">The sequence shown here is derived from an EMBL/GenBank/DDBJ whole genome shotgun (WGS) entry which is preliminary data.</text>
</comment>
<dbReference type="Proteomes" id="UP000556026">
    <property type="component" value="Unassembled WGS sequence"/>
</dbReference>
<comment type="subcellular location">
    <subcellularLocation>
        <location evidence="1">Cell outer membrane</location>
    </subcellularLocation>
</comment>
<dbReference type="EMBL" id="BLXX01000006">
    <property type="protein sequence ID" value="GFO60045.1"/>
    <property type="molecule type" value="Genomic_DNA"/>
</dbReference>
<dbReference type="GO" id="GO:0015562">
    <property type="term" value="F:efflux transmembrane transporter activity"/>
    <property type="evidence" value="ECO:0007669"/>
    <property type="project" value="InterPro"/>
</dbReference>
<evidence type="ECO:0000256" key="1">
    <source>
        <dbReference type="ARBA" id="ARBA00004442"/>
    </source>
</evidence>
<evidence type="ECO:0000256" key="5">
    <source>
        <dbReference type="ARBA" id="ARBA00022692"/>
    </source>
</evidence>
<keyword evidence="7" id="KW-0998">Cell outer membrane</keyword>
<dbReference type="GO" id="GO:1990281">
    <property type="term" value="C:efflux pump complex"/>
    <property type="evidence" value="ECO:0007669"/>
    <property type="project" value="TreeGrafter"/>
</dbReference>
<dbReference type="AlphaFoldDB" id="A0A6V8MJ49"/>
<keyword evidence="9" id="KW-1185">Reference proteome</keyword>
<dbReference type="InterPro" id="IPR051906">
    <property type="entry name" value="TolC-like"/>
</dbReference>
<dbReference type="Pfam" id="PF02321">
    <property type="entry name" value="OEP"/>
    <property type="match status" value="2"/>
</dbReference>
<dbReference type="PANTHER" id="PTHR30026">
    <property type="entry name" value="OUTER MEMBRANE PROTEIN TOLC"/>
    <property type="match status" value="1"/>
</dbReference>
<dbReference type="SUPFAM" id="SSF56954">
    <property type="entry name" value="Outer membrane efflux proteins (OEP)"/>
    <property type="match status" value="1"/>
</dbReference>
<comment type="similarity">
    <text evidence="2">Belongs to the outer membrane factor (OMF) (TC 1.B.17) family.</text>
</comment>
<keyword evidence="3" id="KW-0813">Transport</keyword>
<evidence type="ECO:0000256" key="6">
    <source>
        <dbReference type="ARBA" id="ARBA00023136"/>
    </source>
</evidence>
<evidence type="ECO:0000313" key="8">
    <source>
        <dbReference type="EMBL" id="GFO60045.1"/>
    </source>
</evidence>
<keyword evidence="6" id="KW-0472">Membrane</keyword>
<evidence type="ECO:0000256" key="7">
    <source>
        <dbReference type="ARBA" id="ARBA00023237"/>
    </source>
</evidence>
<dbReference type="PANTHER" id="PTHR30026:SF23">
    <property type="entry name" value="TO APRF-PUTATIVE OUTER MEMBRANE EFFLUX PROTEIN OR SECRETED ALKALINE PHOSPHATASE-RELATED"/>
    <property type="match status" value="1"/>
</dbReference>
<keyword evidence="4" id="KW-1134">Transmembrane beta strand</keyword>
<protein>
    <submittedName>
        <fullName evidence="8">RND transporter</fullName>
    </submittedName>
</protein>
<gene>
    <name evidence="8" type="ORF">GMST_23700</name>
</gene>
<proteinExistence type="inferred from homology"/>
<dbReference type="GO" id="GO:0009279">
    <property type="term" value="C:cell outer membrane"/>
    <property type="evidence" value="ECO:0007669"/>
    <property type="project" value="UniProtKB-SubCell"/>
</dbReference>
<dbReference type="RefSeq" id="WP_246399449.1">
    <property type="nucleotide sequence ID" value="NZ_BLXX01000006.1"/>
</dbReference>